<dbReference type="STRING" id="234267.Acid_7523"/>
<dbReference type="InterPro" id="IPR011765">
    <property type="entry name" value="Pept_M16_N"/>
</dbReference>
<dbReference type="InParanoid" id="Q01PI9"/>
<feature type="domain" description="Peptidase M16 N-terminal" evidence="2">
    <location>
        <begin position="53"/>
        <end position="190"/>
    </location>
</feature>
<name>Q01PI9_SOLUE</name>
<dbReference type="InterPro" id="IPR050361">
    <property type="entry name" value="MPP/UQCRC_Complex"/>
</dbReference>
<dbReference type="EMBL" id="CP000473">
    <property type="protein sequence ID" value="ABJ88431.1"/>
    <property type="molecule type" value="Genomic_DNA"/>
</dbReference>
<gene>
    <name evidence="4" type="ordered locus">Acid_7523</name>
</gene>
<feature type="domain" description="Peptidase M16 C-terminal" evidence="3">
    <location>
        <begin position="206"/>
        <end position="384"/>
    </location>
</feature>
<evidence type="ECO:0000259" key="2">
    <source>
        <dbReference type="Pfam" id="PF00675"/>
    </source>
</evidence>
<dbReference type="PANTHER" id="PTHR11851">
    <property type="entry name" value="METALLOPROTEASE"/>
    <property type="match status" value="1"/>
</dbReference>
<dbReference type="Pfam" id="PF00675">
    <property type="entry name" value="Peptidase_M16"/>
    <property type="match status" value="1"/>
</dbReference>
<dbReference type="OrthoDB" id="9811314at2"/>
<dbReference type="HOGENOM" id="CLU_009902_6_1_0"/>
<feature type="signal peptide" evidence="1">
    <location>
        <begin position="1"/>
        <end position="17"/>
    </location>
</feature>
<organism evidence="4">
    <name type="scientific">Solibacter usitatus (strain Ellin6076)</name>
    <dbReference type="NCBI Taxonomy" id="234267"/>
    <lineage>
        <taxon>Bacteria</taxon>
        <taxon>Pseudomonadati</taxon>
        <taxon>Acidobacteriota</taxon>
        <taxon>Terriglobia</taxon>
        <taxon>Bryobacterales</taxon>
        <taxon>Solibacteraceae</taxon>
        <taxon>Candidatus Solibacter</taxon>
    </lineage>
</organism>
<feature type="chain" id="PRO_5004162461" evidence="1">
    <location>
        <begin position="18"/>
        <end position="479"/>
    </location>
</feature>
<evidence type="ECO:0000256" key="1">
    <source>
        <dbReference type="SAM" id="SignalP"/>
    </source>
</evidence>
<dbReference type="PANTHER" id="PTHR11851:SF225">
    <property type="entry name" value="NON-PEPTIDASE HOMOLOG YMXG"/>
    <property type="match status" value="1"/>
</dbReference>
<dbReference type="SUPFAM" id="SSF63411">
    <property type="entry name" value="LuxS/MPP-like metallohydrolase"/>
    <property type="match status" value="2"/>
</dbReference>
<accession>Q01PI9</accession>
<sequence length="479" mass="52581" precursor="true">MTRNLLAALLFVTIAAAQPGKPAASFKDLKFGEPGRIRVPEVIRFQLPNGMTVMLVEDSELPTINLNAMIRAGSRWEPAAKTGLASIAGTVMRTGGSTTRNGDQLDRELDRLAASVEVGLGGDSGSASIFCLKEDIDKALPILADLLQHPAFPEDKIELAKIEQRDNIARRNDDPQGIAFREYTRALYGKDTPYGRQTEYATIKAITRDDLAAFHRQYFQPESVILGAWGDFKAPEMRAKIERAFAGWQRGGHPRPSAPPVQAAAGSRGALYLVDKDDVNQSTVIVGRLATRSDDPDHCALTVMNGVLGDGFASRLFSQVRSEQALAYAVWSSWGGEYEFPGVFSAFGGTKSETTVKIVGAIRHEIDRMAKDPVSDDELARSKDSILKGMAFEFDSTGKILGRLMTYEFYGYPRDFLQRYQDGIRAVTKADVLRVAKQYLKSDQFTVVVLGKEKDFEAPLSGLGKVTKLDLTIPPEPRP</sequence>
<dbReference type="AlphaFoldDB" id="Q01PI9"/>
<dbReference type="KEGG" id="sus:Acid_7523"/>
<evidence type="ECO:0000259" key="3">
    <source>
        <dbReference type="Pfam" id="PF05193"/>
    </source>
</evidence>
<protein>
    <submittedName>
        <fullName evidence="4">Peptidase M16 domain protein</fullName>
    </submittedName>
</protein>
<reference evidence="4" key="1">
    <citation type="submission" date="2006-10" db="EMBL/GenBank/DDBJ databases">
        <title>Complete sequence of Solibacter usitatus Ellin6076.</title>
        <authorList>
            <consortium name="US DOE Joint Genome Institute"/>
            <person name="Copeland A."/>
            <person name="Lucas S."/>
            <person name="Lapidus A."/>
            <person name="Barry K."/>
            <person name="Detter J.C."/>
            <person name="Glavina del Rio T."/>
            <person name="Hammon N."/>
            <person name="Israni S."/>
            <person name="Dalin E."/>
            <person name="Tice H."/>
            <person name="Pitluck S."/>
            <person name="Thompson L.S."/>
            <person name="Brettin T."/>
            <person name="Bruce D."/>
            <person name="Han C."/>
            <person name="Tapia R."/>
            <person name="Gilna P."/>
            <person name="Schmutz J."/>
            <person name="Larimer F."/>
            <person name="Land M."/>
            <person name="Hauser L."/>
            <person name="Kyrpides N."/>
            <person name="Mikhailova N."/>
            <person name="Janssen P.H."/>
            <person name="Kuske C.R."/>
            <person name="Richardson P."/>
        </authorList>
    </citation>
    <scope>NUCLEOTIDE SEQUENCE</scope>
    <source>
        <strain evidence="4">Ellin6076</strain>
    </source>
</reference>
<dbReference type="InterPro" id="IPR011249">
    <property type="entry name" value="Metalloenz_LuxS/M16"/>
</dbReference>
<evidence type="ECO:0000313" key="4">
    <source>
        <dbReference type="EMBL" id="ABJ88431.1"/>
    </source>
</evidence>
<dbReference type="eggNOG" id="COG0612">
    <property type="taxonomic scope" value="Bacteria"/>
</dbReference>
<proteinExistence type="predicted"/>
<keyword evidence="1" id="KW-0732">Signal</keyword>
<dbReference type="Gene3D" id="3.30.830.10">
    <property type="entry name" value="Metalloenzyme, LuxS/M16 peptidase-like"/>
    <property type="match status" value="2"/>
</dbReference>
<dbReference type="GO" id="GO:0046872">
    <property type="term" value="F:metal ion binding"/>
    <property type="evidence" value="ECO:0007669"/>
    <property type="project" value="InterPro"/>
</dbReference>
<dbReference type="Pfam" id="PF05193">
    <property type="entry name" value="Peptidase_M16_C"/>
    <property type="match status" value="1"/>
</dbReference>
<dbReference type="InterPro" id="IPR007863">
    <property type="entry name" value="Peptidase_M16_C"/>
</dbReference>